<dbReference type="PANTHER" id="PTHR24422:SF10">
    <property type="entry name" value="CHEMOTAXIS PROTEIN METHYLTRANSFERASE 2"/>
    <property type="match status" value="1"/>
</dbReference>
<dbReference type="SUPFAM" id="SSF53335">
    <property type="entry name" value="S-adenosyl-L-methionine-dependent methyltransferases"/>
    <property type="match status" value="1"/>
</dbReference>
<keyword evidence="4 7" id="KW-0808">Transferase</keyword>
<organism evidence="7 8">
    <name type="scientific">Clostridium punense</name>
    <dbReference type="NCBI Taxonomy" id="1054297"/>
    <lineage>
        <taxon>Bacteria</taxon>
        <taxon>Bacillati</taxon>
        <taxon>Bacillota</taxon>
        <taxon>Clostridia</taxon>
        <taxon>Eubacteriales</taxon>
        <taxon>Clostridiaceae</taxon>
        <taxon>Clostridium</taxon>
    </lineage>
</organism>
<dbReference type="InterPro" id="IPR050903">
    <property type="entry name" value="Bact_Chemotaxis_MeTrfase"/>
</dbReference>
<dbReference type="InterPro" id="IPR022642">
    <property type="entry name" value="CheR_C"/>
</dbReference>
<keyword evidence="3 7" id="KW-0489">Methyltransferase</keyword>
<evidence type="ECO:0000256" key="5">
    <source>
        <dbReference type="ARBA" id="ARBA00022691"/>
    </source>
</evidence>
<evidence type="ECO:0000313" key="7">
    <source>
        <dbReference type="EMBL" id="MBP2021236.1"/>
    </source>
</evidence>
<name>A0ABS4K0D2_9CLOT</name>
<dbReference type="Gene3D" id="3.40.50.150">
    <property type="entry name" value="Vaccinia Virus protein VP39"/>
    <property type="match status" value="1"/>
</dbReference>
<evidence type="ECO:0000256" key="2">
    <source>
        <dbReference type="ARBA" id="ARBA00012534"/>
    </source>
</evidence>
<proteinExistence type="predicted"/>
<dbReference type="PANTHER" id="PTHR24422">
    <property type="entry name" value="CHEMOTAXIS PROTEIN METHYLTRANSFERASE"/>
    <property type="match status" value="1"/>
</dbReference>
<dbReference type="PROSITE" id="PS50123">
    <property type="entry name" value="CHER"/>
    <property type="match status" value="1"/>
</dbReference>
<feature type="domain" description="CheR-type methyltransferase" evidence="6">
    <location>
        <begin position="1"/>
        <end position="269"/>
    </location>
</feature>
<dbReference type="GO" id="GO:0008983">
    <property type="term" value="F:protein-glutamate O-methyltransferase activity"/>
    <property type="evidence" value="ECO:0007669"/>
    <property type="project" value="UniProtKB-EC"/>
</dbReference>
<evidence type="ECO:0000259" key="6">
    <source>
        <dbReference type="PROSITE" id="PS50123"/>
    </source>
</evidence>
<dbReference type="SMART" id="SM00138">
    <property type="entry name" value="MeTrc"/>
    <property type="match status" value="1"/>
</dbReference>
<keyword evidence="5" id="KW-0949">S-adenosyl-L-methionine</keyword>
<evidence type="ECO:0000256" key="4">
    <source>
        <dbReference type="ARBA" id="ARBA00022679"/>
    </source>
</evidence>
<dbReference type="Gene3D" id="1.10.155.10">
    <property type="entry name" value="Chemotaxis receptor methyltransferase CheR, N-terminal domain"/>
    <property type="match status" value="1"/>
</dbReference>
<sequence length="270" mass="31642">MNDIGLKNLATMIYDRCGIDYLKNLKSLNTKISQRIKELELSTWEYCGYLRVEKEEWDKLIELITINETYFFREENLLKEFKETILPQYGGRTKDNPLRIWCAASSTGEEPYTLSMLIEESKLFGHGAVEIIASDINKKVVKKAESGCYSKKSFSFRKTPSEMLNKYFIHKDEEYEVIPVVRNRVKFKNLNMLDPKIEEEVGRVDIIFCRNVLIYFDVDTIKNLSQSFYNLLKDKGYLFLGHAETISGMNSGFNAIYTDSTFYYRKEEEL</sequence>
<dbReference type="Pfam" id="PF01739">
    <property type="entry name" value="CheR"/>
    <property type="match status" value="1"/>
</dbReference>
<dbReference type="PRINTS" id="PR00996">
    <property type="entry name" value="CHERMTFRASE"/>
</dbReference>
<protein>
    <recommendedName>
        <fullName evidence="2">protein-glutamate O-methyltransferase</fullName>
        <ecNumber evidence="2">2.1.1.80</ecNumber>
    </recommendedName>
</protein>
<dbReference type="EC" id="2.1.1.80" evidence="2"/>
<evidence type="ECO:0000313" key="8">
    <source>
        <dbReference type="Proteomes" id="UP001519308"/>
    </source>
</evidence>
<comment type="catalytic activity">
    <reaction evidence="1">
        <text>L-glutamyl-[protein] + S-adenosyl-L-methionine = [protein]-L-glutamate 5-O-methyl ester + S-adenosyl-L-homocysteine</text>
        <dbReference type="Rhea" id="RHEA:24452"/>
        <dbReference type="Rhea" id="RHEA-COMP:10208"/>
        <dbReference type="Rhea" id="RHEA-COMP:10311"/>
        <dbReference type="ChEBI" id="CHEBI:29973"/>
        <dbReference type="ChEBI" id="CHEBI:57856"/>
        <dbReference type="ChEBI" id="CHEBI:59789"/>
        <dbReference type="ChEBI" id="CHEBI:82795"/>
        <dbReference type="EC" id="2.1.1.80"/>
    </reaction>
</comment>
<reference evidence="7 8" key="1">
    <citation type="submission" date="2021-03" db="EMBL/GenBank/DDBJ databases">
        <title>Genomic Encyclopedia of Type Strains, Phase IV (KMG-IV): sequencing the most valuable type-strain genomes for metagenomic binning, comparative biology and taxonomic classification.</title>
        <authorList>
            <person name="Goeker M."/>
        </authorList>
    </citation>
    <scope>NUCLEOTIDE SEQUENCE [LARGE SCALE GENOMIC DNA]</scope>
    <source>
        <strain evidence="7 8">DSM 28650</strain>
    </source>
</reference>
<evidence type="ECO:0000256" key="1">
    <source>
        <dbReference type="ARBA" id="ARBA00001541"/>
    </source>
</evidence>
<dbReference type="InterPro" id="IPR000780">
    <property type="entry name" value="CheR_MeTrfase"/>
</dbReference>
<dbReference type="InterPro" id="IPR029063">
    <property type="entry name" value="SAM-dependent_MTases_sf"/>
</dbReference>
<keyword evidence="8" id="KW-1185">Reference proteome</keyword>
<dbReference type="InterPro" id="IPR036804">
    <property type="entry name" value="CheR_N_sf"/>
</dbReference>
<dbReference type="GO" id="GO:0032259">
    <property type="term" value="P:methylation"/>
    <property type="evidence" value="ECO:0007669"/>
    <property type="project" value="UniProtKB-KW"/>
</dbReference>
<dbReference type="SUPFAM" id="SSF47757">
    <property type="entry name" value="Chemotaxis receptor methyltransferase CheR, N-terminal domain"/>
    <property type="match status" value="1"/>
</dbReference>
<accession>A0ABS4K0D2</accession>
<comment type="caution">
    <text evidence="7">The sequence shown here is derived from an EMBL/GenBank/DDBJ whole genome shotgun (WGS) entry which is preliminary data.</text>
</comment>
<gene>
    <name evidence="7" type="ORF">J2Z44_001027</name>
</gene>
<dbReference type="Proteomes" id="UP001519308">
    <property type="component" value="Unassembled WGS sequence"/>
</dbReference>
<evidence type="ECO:0000256" key="3">
    <source>
        <dbReference type="ARBA" id="ARBA00022603"/>
    </source>
</evidence>
<dbReference type="EMBL" id="JAGGLL010000006">
    <property type="protein sequence ID" value="MBP2021236.1"/>
    <property type="molecule type" value="Genomic_DNA"/>
</dbReference>
<dbReference type="RefSeq" id="WP_021285080.1">
    <property type="nucleotide sequence ID" value="NZ_JAGGLL010000006.1"/>
</dbReference>